<accession>A0A6N3ZBD6</accession>
<name>A0A6N3ZBD6_ALIFS</name>
<dbReference type="AlphaFoldDB" id="A0A6N3ZBD6"/>
<evidence type="ECO:0000313" key="1">
    <source>
        <dbReference type="EMBL" id="MUK47565.1"/>
    </source>
</evidence>
<evidence type="ECO:0000313" key="2">
    <source>
        <dbReference type="Proteomes" id="UP000435323"/>
    </source>
</evidence>
<comment type="caution">
    <text evidence="1">The sequence shown here is derived from an EMBL/GenBank/DDBJ whole genome shotgun (WGS) entry which is preliminary data.</text>
</comment>
<dbReference type="EMBL" id="WOBO01000047">
    <property type="protein sequence ID" value="MUK47565.1"/>
    <property type="molecule type" value="Genomic_DNA"/>
</dbReference>
<reference evidence="1 2" key="1">
    <citation type="submission" date="2019-11" db="EMBL/GenBank/DDBJ databases">
        <title>Using colonization assays and comparative genomics to discover symbiosis behaviors and factors in Vibrio fischeri.</title>
        <authorList>
            <person name="Bongrand C."/>
            <person name="Moriano-Gutierrez S."/>
            <person name="Arevalo P."/>
            <person name="Mcfall-Ngai M."/>
            <person name="Visick K."/>
            <person name="Polz M.F."/>
            <person name="Ruby E.G."/>
        </authorList>
    </citation>
    <scope>NUCLEOTIDE SEQUENCE [LARGE SCALE GENOMIC DNA]</scope>
    <source>
        <strain evidence="2">emors.3.2</strain>
    </source>
</reference>
<dbReference type="Proteomes" id="UP000435323">
    <property type="component" value="Unassembled WGS sequence"/>
</dbReference>
<gene>
    <name evidence="1" type="ORF">GNP77_19665</name>
</gene>
<protein>
    <submittedName>
        <fullName evidence="1">Uncharacterized protein</fullName>
    </submittedName>
</protein>
<organism evidence="1 2">
    <name type="scientific">Aliivibrio fischeri</name>
    <name type="common">Vibrio fischeri</name>
    <dbReference type="NCBI Taxonomy" id="668"/>
    <lineage>
        <taxon>Bacteria</taxon>
        <taxon>Pseudomonadati</taxon>
        <taxon>Pseudomonadota</taxon>
        <taxon>Gammaproteobacteria</taxon>
        <taxon>Vibrionales</taxon>
        <taxon>Vibrionaceae</taxon>
        <taxon>Aliivibrio</taxon>
    </lineage>
</organism>
<sequence>MSIKDILINDRSVSEFSHAFHSELAEIITLLEETETVFENNFILRDNHRCKYVQEFTFMAIESVVSATRLLIEGHVNSSGNTMRIAYESLCMAILLSSDCSIVINKGKSPKTINFYKSYLEKHGKTKPYLAVDHVINNAEVLGLNSGKCWLKGAKEFYNTYSHSSLISMGSLILSSGNSIVGGGYHEEKIKLYTDNLEFIARFLRQLPCLVEAIGNRNLTKQSTRC</sequence>
<proteinExistence type="predicted"/>
<dbReference type="RefSeq" id="WP_155658492.1">
    <property type="nucleotide sequence ID" value="NZ_WOBO01000047.1"/>
</dbReference>